<sequence length="228" mass="24653">MRLARGSRVDVELLKKIGGILGKTYKVDPITESQARGRFAMICIKIDITKPLKSTLEVVDRSITVEWKNGNGFKYANSFTTSGAERHGNVDNGSNSVSDLPTFRVEFFGLAMGNSKENIRLVGSIVKKGALAIMSGQMGSKKAGGSRFAILNEDMEEVIAAVATQSTDGSQGKVSAKKVLAEFSNRTFVSIKQPNTTANKYLVNHNTDKGTKTKPFKENVTGIGVVFL</sequence>
<name>A0AAD5IJ33_ACENE</name>
<evidence type="ECO:0000313" key="2">
    <source>
        <dbReference type="Proteomes" id="UP001064489"/>
    </source>
</evidence>
<proteinExistence type="predicted"/>
<dbReference type="EMBL" id="JAJSOW010000106">
    <property type="protein sequence ID" value="KAI9161564.1"/>
    <property type="molecule type" value="Genomic_DNA"/>
</dbReference>
<evidence type="ECO:0000313" key="1">
    <source>
        <dbReference type="EMBL" id="KAI9161564.1"/>
    </source>
</evidence>
<organism evidence="1 2">
    <name type="scientific">Acer negundo</name>
    <name type="common">Box elder</name>
    <dbReference type="NCBI Taxonomy" id="4023"/>
    <lineage>
        <taxon>Eukaryota</taxon>
        <taxon>Viridiplantae</taxon>
        <taxon>Streptophyta</taxon>
        <taxon>Embryophyta</taxon>
        <taxon>Tracheophyta</taxon>
        <taxon>Spermatophyta</taxon>
        <taxon>Magnoliopsida</taxon>
        <taxon>eudicotyledons</taxon>
        <taxon>Gunneridae</taxon>
        <taxon>Pentapetalae</taxon>
        <taxon>rosids</taxon>
        <taxon>malvids</taxon>
        <taxon>Sapindales</taxon>
        <taxon>Sapindaceae</taxon>
        <taxon>Hippocastanoideae</taxon>
        <taxon>Acereae</taxon>
        <taxon>Acer</taxon>
    </lineage>
</organism>
<keyword evidence="2" id="KW-1185">Reference proteome</keyword>
<reference evidence="1" key="1">
    <citation type="journal article" date="2022" name="Plant J.">
        <title>Strategies of tolerance reflected in two North American maple genomes.</title>
        <authorList>
            <person name="McEvoy S.L."/>
            <person name="Sezen U.U."/>
            <person name="Trouern-Trend A."/>
            <person name="McMahon S.M."/>
            <person name="Schaberg P.G."/>
            <person name="Yang J."/>
            <person name="Wegrzyn J.L."/>
            <person name="Swenson N.G."/>
        </authorList>
    </citation>
    <scope>NUCLEOTIDE SEQUENCE</scope>
    <source>
        <strain evidence="1">91603</strain>
    </source>
</reference>
<comment type="caution">
    <text evidence="1">The sequence shown here is derived from an EMBL/GenBank/DDBJ whole genome shotgun (WGS) entry which is preliminary data.</text>
</comment>
<accession>A0AAD5IJ33</accession>
<dbReference type="Proteomes" id="UP001064489">
    <property type="component" value="Chromosome 2"/>
</dbReference>
<reference evidence="1" key="2">
    <citation type="submission" date="2023-02" db="EMBL/GenBank/DDBJ databases">
        <authorList>
            <person name="Swenson N.G."/>
            <person name="Wegrzyn J.L."/>
            <person name="Mcevoy S.L."/>
        </authorList>
    </citation>
    <scope>NUCLEOTIDE SEQUENCE</scope>
    <source>
        <strain evidence="1">91603</strain>
        <tissue evidence="1">Leaf</tissue>
    </source>
</reference>
<gene>
    <name evidence="1" type="ORF">LWI28_018702</name>
</gene>
<protein>
    <submittedName>
        <fullName evidence="1">Uncharacterized protein</fullName>
    </submittedName>
</protein>
<dbReference type="AlphaFoldDB" id="A0AAD5IJ33"/>